<evidence type="ECO:0000313" key="8">
    <source>
        <dbReference type="EMBL" id="TQP13909.1"/>
    </source>
</evidence>
<dbReference type="Proteomes" id="UP000044806">
    <property type="component" value="Unassembled WGS sequence"/>
</dbReference>
<gene>
    <name evidence="7" type="ORF">D6U24_11400</name>
    <name evidence="2" type="ORF">ERS013165_01172</name>
    <name evidence="4" type="ORF">ERS013200_00324</name>
    <name evidence="3" type="ORF">ERS013201_01483</name>
    <name evidence="5" type="ORF">F0M16_20140</name>
    <name evidence="8" type="ORF">FLM02_10330</name>
    <name evidence="10" type="ORF">FXE67_07405</name>
    <name evidence="9" type="ORF">FXF03_06120</name>
    <name evidence="6" type="ORF">KIN13_00655</name>
</gene>
<evidence type="ECO:0000313" key="12">
    <source>
        <dbReference type="Proteomes" id="UP000044806"/>
    </source>
</evidence>
<reference evidence="8 14" key="4">
    <citation type="submission" date="2019-07" db="EMBL/GenBank/DDBJ databases">
        <title>Phenotypic and genotypic antimicrobial resistance traits of Vibrio cholerae non-O1/non-O139 isolated from a large Austrian lake frequently associated with cases of infection.</title>
        <authorList>
            <person name="Lepuschitz S."/>
            <person name="Baron S."/>
            <person name="Larvor E."/>
            <person name="Granier S."/>
            <person name="Pretzer C."/>
            <person name="Mach R.L."/>
            <person name="Farnleitner A.H."/>
            <person name="Ruppitsch W."/>
            <person name="Pleininger S."/>
            <person name="Indra A."/>
            <person name="Kirschner A.K.T."/>
        </authorList>
    </citation>
    <scope>NUCLEOTIDE SEQUENCE [LARGE SCALE GENOMIC DNA]</scope>
    <source>
        <strain evidence="8 14">A12JL36W90</strain>
    </source>
</reference>
<evidence type="ECO:0000256" key="1">
    <source>
        <dbReference type="SAM" id="Phobius"/>
    </source>
</evidence>
<reference evidence="6" key="7">
    <citation type="submission" date="2023-08" db="EMBL/GenBank/DDBJ databases">
        <title>Vibrio cholerae Outbreaks in Tanzania Exemplify Founder Flush: Simultaneous Increases in Population Size and Genetic Diversity.</title>
        <authorList>
            <person name="Debes A.K."/>
            <person name="Mohammed A."/>
            <person name="Maseke I."/>
            <person name="Almeida M."/>
            <person name="Li S."/>
            <person name="Matimba H."/>
            <person name="Joachim A."/>
            <person name="Mizinduko M."/>
            <person name="Nyanga S."/>
            <person name="Kelly M."/>
            <person name="Kachwamba Y."/>
            <person name="Schaffer A.M."/>
            <person name="Nyanga A.S."/>
            <person name="Mghamba J."/>
            <person name="Mosha F.S."/>
            <person name="Sack D.A."/>
            <person name="Stine O.C."/>
        </authorList>
    </citation>
    <scope>NUCLEOTIDE SEQUENCE</scope>
    <source>
        <strain evidence="6">TDS0091212</strain>
    </source>
</reference>
<dbReference type="RefSeq" id="WP_000765283.1">
    <property type="nucleotide sequence ID" value="NZ_AP018677.1"/>
</dbReference>
<dbReference type="EMBL" id="JAHBND010000050">
    <property type="protein sequence ID" value="MBS7671956.1"/>
    <property type="molecule type" value="Genomic_DNA"/>
</dbReference>
<evidence type="ECO:0000313" key="10">
    <source>
        <dbReference type="EMBL" id="TXY91813.1"/>
    </source>
</evidence>
<evidence type="ECO:0000313" key="17">
    <source>
        <dbReference type="Proteomes" id="UP000323819"/>
    </source>
</evidence>
<sequence>MKLFLILMLSVSGGIASADHIQSFILGFGVASLAVGSCYWLAFRSTRFPQLAVFLLLCGFFAKVAVTVVGVMWGISNELMTSPFVFALSYLFFSIVATYFWFRYRELATKLKDKIIATQHQSHSH</sequence>
<feature type="transmembrane region" description="Helical" evidence="1">
    <location>
        <begin position="28"/>
        <end position="44"/>
    </location>
</feature>
<dbReference type="EMBL" id="CWQY01000002">
    <property type="protein sequence ID" value="CSC02762.1"/>
    <property type="molecule type" value="Genomic_DNA"/>
</dbReference>
<dbReference type="EMBL" id="CWOW01000004">
    <property type="protein sequence ID" value="CSA26493.1"/>
    <property type="molecule type" value="Genomic_DNA"/>
</dbReference>
<dbReference type="GeneID" id="69721983"/>
<dbReference type="OMA" id="WFAFRST"/>
<evidence type="ECO:0000313" key="9">
    <source>
        <dbReference type="EMBL" id="TXX66464.1"/>
    </source>
</evidence>
<accession>A0A085R4V3</accession>
<dbReference type="AlphaFoldDB" id="A0A085R4V3"/>
<dbReference type="KEGG" id="vcq:EN18_04625"/>
<evidence type="ECO:0000313" key="4">
    <source>
        <dbReference type="EMBL" id="CSC02762.1"/>
    </source>
</evidence>
<reference evidence="7 18" key="2">
    <citation type="submission" date="2018-09" db="EMBL/GenBank/DDBJ databases">
        <title>Genomic epidemiology reveals two lineages of Vibrio cholerae that can cause global cholera epidemics despite absence of cholera toxin gene.</title>
        <authorList>
            <person name="Wang H."/>
            <person name="Zen W."/>
            <person name="Yu H."/>
            <person name="Zhang W."/>
            <person name="Pan J."/>
            <person name="Yang C."/>
            <person name="Cui Y."/>
        </authorList>
    </citation>
    <scope>NUCLEOTIDE SEQUENCE [LARGE SCALE GENOMIC DNA]</scope>
    <source>
        <strain evidence="7 18">00-1_S85</strain>
    </source>
</reference>
<dbReference type="Proteomes" id="UP001196338">
    <property type="component" value="Unassembled WGS sequence"/>
</dbReference>
<protein>
    <submittedName>
        <fullName evidence="2 8">NADH:ubiquinone oxidoreductase</fullName>
    </submittedName>
</protein>
<feature type="transmembrane region" description="Helical" evidence="1">
    <location>
        <begin position="81"/>
        <end position="102"/>
    </location>
</feature>
<keyword evidence="8" id="KW-0830">Ubiquinone</keyword>
<name>A0A085R4V3_VIBCL</name>
<reference evidence="16 17" key="3">
    <citation type="submission" date="2019-06" db="EMBL/GenBank/DDBJ databases">
        <title>Vibrio cholerae phylogeny based on whole-genome sequencing reveals genetic diversity and population strucutre.</title>
        <authorList>
            <person name="Zhiqiu Y."/>
            <person name="Bin L."/>
            <person name="Lingyan J."/>
        </authorList>
    </citation>
    <scope>NUCLEOTIDE SEQUENCE [LARGE SCALE GENOMIC DNA]</scope>
    <source>
        <strain evidence="10 16">N2768</strain>
        <strain evidence="9 17">N2814</strain>
    </source>
</reference>
<evidence type="ECO:0000313" key="15">
    <source>
        <dbReference type="Proteomes" id="UP000323225"/>
    </source>
</evidence>
<dbReference type="KEGG" id="vcx:VAA049_1730"/>
<dbReference type="EMBL" id="VIOS01000031">
    <property type="protein sequence ID" value="TQP13909.1"/>
    <property type="molecule type" value="Genomic_DNA"/>
</dbReference>
<keyword evidence="1" id="KW-0812">Transmembrane</keyword>
<reference evidence="5 15" key="5">
    <citation type="submission" date="2019-09" db="EMBL/GenBank/DDBJ databases">
        <authorList>
            <person name="Kritzky A."/>
            <person name="Schelkanova E.Y."/>
            <person name="Alkhova Z.V."/>
            <person name="Smirnova N.I."/>
        </authorList>
    </citation>
    <scope>NUCLEOTIDE SEQUENCE [LARGE SCALE GENOMIC DNA]</scope>
    <source>
        <strain evidence="5 15">M1526</strain>
    </source>
</reference>
<dbReference type="Proteomes" id="UP000323583">
    <property type="component" value="Unassembled WGS sequence"/>
</dbReference>
<dbReference type="Proteomes" id="UP000319979">
    <property type="component" value="Unassembled WGS sequence"/>
</dbReference>
<evidence type="ECO:0000313" key="11">
    <source>
        <dbReference type="Proteomes" id="UP000041770"/>
    </source>
</evidence>
<evidence type="ECO:0000313" key="13">
    <source>
        <dbReference type="Proteomes" id="UP000046067"/>
    </source>
</evidence>
<organism evidence="8 14">
    <name type="scientific">Vibrio cholerae</name>
    <dbReference type="NCBI Taxonomy" id="666"/>
    <lineage>
        <taxon>Bacteria</taxon>
        <taxon>Pseudomonadati</taxon>
        <taxon>Pseudomonadota</taxon>
        <taxon>Gammaproteobacteria</taxon>
        <taxon>Vibrionales</taxon>
        <taxon>Vibrionaceae</taxon>
        <taxon>Vibrio</taxon>
    </lineage>
</organism>
<dbReference type="Proteomes" id="UP000046067">
    <property type="component" value="Unassembled WGS sequence"/>
</dbReference>
<evidence type="ECO:0000313" key="14">
    <source>
        <dbReference type="Proteomes" id="UP000319979"/>
    </source>
</evidence>
<evidence type="ECO:0000313" key="18">
    <source>
        <dbReference type="Proteomes" id="UP000471242"/>
    </source>
</evidence>
<dbReference type="Proteomes" id="UP000041770">
    <property type="component" value="Unassembled WGS sequence"/>
</dbReference>
<dbReference type="EMBL" id="VSIJ01000019">
    <property type="protein sequence ID" value="TXX66464.1"/>
    <property type="molecule type" value="Genomic_DNA"/>
</dbReference>
<keyword evidence="1" id="KW-0472">Membrane</keyword>
<evidence type="ECO:0000313" key="5">
    <source>
        <dbReference type="EMBL" id="KAA1252955.1"/>
    </source>
</evidence>
<evidence type="ECO:0000313" key="6">
    <source>
        <dbReference type="EMBL" id="MBS7671956.1"/>
    </source>
</evidence>
<dbReference type="Proteomes" id="UP000471242">
    <property type="component" value="Unassembled WGS sequence"/>
</dbReference>
<reference evidence="6" key="6">
    <citation type="submission" date="2021-05" db="EMBL/GenBank/DDBJ databases">
        <authorList>
            <person name="Stine C."/>
        </authorList>
    </citation>
    <scope>NUCLEOTIDE SEQUENCE</scope>
    <source>
        <strain evidence="6">TDS0091212</strain>
    </source>
</reference>
<evidence type="ECO:0000313" key="2">
    <source>
        <dbReference type="EMBL" id="CSA26493.1"/>
    </source>
</evidence>
<evidence type="ECO:0000313" key="3">
    <source>
        <dbReference type="EMBL" id="CSB98062.1"/>
    </source>
</evidence>
<evidence type="ECO:0000313" key="7">
    <source>
        <dbReference type="EMBL" id="MVD23963.1"/>
    </source>
</evidence>
<reference evidence="11 12" key="1">
    <citation type="submission" date="2015-07" db="EMBL/GenBank/DDBJ databases">
        <authorList>
            <consortium name="Pathogen Informatics"/>
        </authorList>
    </citation>
    <scope>NUCLEOTIDE SEQUENCE [LARGE SCALE GENOMIC DNA]</scope>
    <source>
        <strain evidence="4 11">A316</strain>
        <strain evidence="3 13">A325</strain>
        <strain evidence="2 12">A51</strain>
    </source>
</reference>
<keyword evidence="1" id="KW-1133">Transmembrane helix</keyword>
<dbReference type="Proteomes" id="UP000323819">
    <property type="component" value="Unassembled WGS sequence"/>
</dbReference>
<dbReference type="EMBL" id="QZRB01000016">
    <property type="protein sequence ID" value="MVD23963.1"/>
    <property type="molecule type" value="Genomic_DNA"/>
</dbReference>
<evidence type="ECO:0000313" key="16">
    <source>
        <dbReference type="Proteomes" id="UP000323583"/>
    </source>
</evidence>
<dbReference type="EMBL" id="VSGZ01000035">
    <property type="protein sequence ID" value="TXY91813.1"/>
    <property type="molecule type" value="Genomic_DNA"/>
</dbReference>
<dbReference type="EMBL" id="CWQJ01000007">
    <property type="protein sequence ID" value="CSB98062.1"/>
    <property type="molecule type" value="Genomic_DNA"/>
</dbReference>
<proteinExistence type="predicted"/>
<dbReference type="EMBL" id="VUAA01000032">
    <property type="protein sequence ID" value="KAA1252955.1"/>
    <property type="molecule type" value="Genomic_DNA"/>
</dbReference>
<feature type="transmembrane region" description="Helical" evidence="1">
    <location>
        <begin position="51"/>
        <end position="75"/>
    </location>
</feature>
<dbReference type="Proteomes" id="UP000323225">
    <property type="component" value="Unassembled WGS sequence"/>
</dbReference>
<dbReference type="KEGG" id="vcz:VAB027_852"/>